<reference evidence="1 2" key="1">
    <citation type="submission" date="2021-05" db="EMBL/GenBank/DDBJ databases">
        <title>Bacteria Genome sequencing.</title>
        <authorList>
            <person name="Takabe Y."/>
            <person name="Nakajima Y."/>
            <person name="Suzuki S."/>
            <person name="Shiozaki T."/>
        </authorList>
    </citation>
    <scope>NUCLEOTIDE SEQUENCE [LARGE SCALE GENOMIC DNA]</scope>
    <source>
        <strain evidence="1 2">AI_62</strain>
    </source>
</reference>
<name>A0ABQ4NPC3_9RHOB</name>
<gene>
    <name evidence="1" type="ORF">JANAI62_28840</name>
</gene>
<keyword evidence="2" id="KW-1185">Reference proteome</keyword>
<sequence length="63" mass="7701">MMDGFDQTLAKLTEYQRERVQFAAMKRDLQRRKRARMRLRLALWVAGRRPMGRRRDQRPIQLA</sequence>
<evidence type="ECO:0000313" key="2">
    <source>
        <dbReference type="Proteomes" id="UP000786693"/>
    </source>
</evidence>
<dbReference type="EMBL" id="BPFH01000005">
    <property type="protein sequence ID" value="GIT96261.1"/>
    <property type="molecule type" value="Genomic_DNA"/>
</dbReference>
<protein>
    <submittedName>
        <fullName evidence="1">Uncharacterized protein</fullName>
    </submittedName>
</protein>
<proteinExistence type="predicted"/>
<dbReference type="Proteomes" id="UP000786693">
    <property type="component" value="Unassembled WGS sequence"/>
</dbReference>
<accession>A0ABQ4NPC3</accession>
<comment type="caution">
    <text evidence="1">The sequence shown here is derived from an EMBL/GenBank/DDBJ whole genome shotgun (WGS) entry which is preliminary data.</text>
</comment>
<evidence type="ECO:0000313" key="1">
    <source>
        <dbReference type="EMBL" id="GIT96261.1"/>
    </source>
</evidence>
<organism evidence="1 2">
    <name type="scientific">Jannaschia pagri</name>
    <dbReference type="NCBI Taxonomy" id="2829797"/>
    <lineage>
        <taxon>Bacteria</taxon>
        <taxon>Pseudomonadati</taxon>
        <taxon>Pseudomonadota</taxon>
        <taxon>Alphaproteobacteria</taxon>
        <taxon>Rhodobacterales</taxon>
        <taxon>Roseobacteraceae</taxon>
        <taxon>Jannaschia</taxon>
    </lineage>
</organism>